<keyword evidence="3" id="KW-0408">Iron</keyword>
<dbReference type="RefSeq" id="WP_075029629.1">
    <property type="nucleotide sequence ID" value="NZ_FONR01000010.1"/>
</dbReference>
<evidence type="ECO:0000259" key="4">
    <source>
        <dbReference type="PROSITE" id="PS51184"/>
    </source>
</evidence>
<reference evidence="5 6" key="1">
    <citation type="submission" date="2016-10" db="EMBL/GenBank/DDBJ databases">
        <authorList>
            <person name="de Groot N.N."/>
        </authorList>
    </citation>
    <scope>NUCLEOTIDE SEQUENCE [LARGE SCALE GENOMIC DNA]</scope>
    <source>
        <strain evidence="5 6">OK461</strain>
    </source>
</reference>
<evidence type="ECO:0000256" key="3">
    <source>
        <dbReference type="ARBA" id="ARBA00023004"/>
    </source>
</evidence>
<dbReference type="InterPro" id="IPR039994">
    <property type="entry name" value="NO66-like"/>
</dbReference>
<dbReference type="EMBL" id="FONR01000010">
    <property type="protein sequence ID" value="SFF64634.1"/>
    <property type="molecule type" value="Genomic_DNA"/>
</dbReference>
<gene>
    <name evidence="5" type="ORF">SAMN02787118_11020</name>
</gene>
<dbReference type="SUPFAM" id="SSF51197">
    <property type="entry name" value="Clavaminate synthase-like"/>
    <property type="match status" value="1"/>
</dbReference>
<protein>
    <submittedName>
        <fullName evidence="5">Cupin superfamily protein</fullName>
    </submittedName>
</protein>
<feature type="domain" description="JmjC" evidence="4">
    <location>
        <begin position="100"/>
        <end position="241"/>
    </location>
</feature>
<dbReference type="Pfam" id="PF08007">
    <property type="entry name" value="JmjC_2"/>
    <property type="match status" value="1"/>
</dbReference>
<organism evidence="5 6">
    <name type="scientific">Streptomyces mirabilis</name>
    <dbReference type="NCBI Taxonomy" id="68239"/>
    <lineage>
        <taxon>Bacteria</taxon>
        <taxon>Bacillati</taxon>
        <taxon>Actinomycetota</taxon>
        <taxon>Actinomycetes</taxon>
        <taxon>Kitasatosporales</taxon>
        <taxon>Streptomycetaceae</taxon>
        <taxon>Streptomyces</taxon>
    </lineage>
</organism>
<dbReference type="InterPro" id="IPR003347">
    <property type="entry name" value="JmjC_dom"/>
</dbReference>
<dbReference type="OrthoDB" id="9764016at2"/>
<evidence type="ECO:0000256" key="2">
    <source>
        <dbReference type="ARBA" id="ARBA00022723"/>
    </source>
</evidence>
<dbReference type="Proteomes" id="UP000181942">
    <property type="component" value="Unassembled WGS sequence"/>
</dbReference>
<evidence type="ECO:0000313" key="5">
    <source>
        <dbReference type="EMBL" id="SFF64634.1"/>
    </source>
</evidence>
<sequence>MTIAHSTTLSRWVGDPAAFAADHWRRRPGVFTPDGSLVSPFTPADVDDALASGFLHEPYLEMTGAEGPLPTDTYFSARSVRGVSHPGFADQKKIRGLIEQGATLLMHRVDQWHRPTRDLLARLSAELQRPVEAFCFVTPPGAQGAPLHRDDADVLVLQLAGSKDWRVYEGPANGEWREGSVEGEKPAEVLRATVHAGDVLYIPRAFAHEAVGSGGLSVHLSLTIREVHKGDLFRSLQKFTARAMNVEARPLDDEAVLAAATAMLEHVSKALAGLTPQDLVDHARRTRLAALPDPGAPVSLGDLAAGYADPR</sequence>
<dbReference type="GO" id="GO:0046872">
    <property type="term" value="F:metal ion binding"/>
    <property type="evidence" value="ECO:0007669"/>
    <property type="project" value="UniProtKB-KW"/>
</dbReference>
<dbReference type="PANTHER" id="PTHR13096">
    <property type="entry name" value="MINA53 MYC INDUCED NUCLEAR ANTIGEN"/>
    <property type="match status" value="1"/>
</dbReference>
<name>A0A1I2KCC6_9ACTN</name>
<evidence type="ECO:0000256" key="1">
    <source>
        <dbReference type="ARBA" id="ARBA00001954"/>
    </source>
</evidence>
<proteinExistence type="predicted"/>
<keyword evidence="2" id="KW-0479">Metal-binding</keyword>
<dbReference type="Gene3D" id="2.60.120.650">
    <property type="entry name" value="Cupin"/>
    <property type="match status" value="1"/>
</dbReference>
<accession>A0A1I2KCC6</accession>
<evidence type="ECO:0000313" key="6">
    <source>
        <dbReference type="Proteomes" id="UP000181942"/>
    </source>
</evidence>
<dbReference type="PROSITE" id="PS51184">
    <property type="entry name" value="JMJC"/>
    <property type="match status" value="1"/>
</dbReference>
<dbReference type="PANTHER" id="PTHR13096:SF8">
    <property type="entry name" value="RIBOSOMAL OXYGENASE 1"/>
    <property type="match status" value="1"/>
</dbReference>
<dbReference type="AlphaFoldDB" id="A0A1I2KCC6"/>
<comment type="cofactor">
    <cofactor evidence="1">
        <name>Fe(2+)</name>
        <dbReference type="ChEBI" id="CHEBI:29033"/>
    </cofactor>
</comment>